<organism evidence="1 2">
    <name type="scientific">Gibbsiella dentisursi</name>
    <dbReference type="NCBI Taxonomy" id="796890"/>
    <lineage>
        <taxon>Bacteria</taxon>
        <taxon>Pseudomonadati</taxon>
        <taxon>Pseudomonadota</taxon>
        <taxon>Gammaproteobacteria</taxon>
        <taxon>Enterobacterales</taxon>
        <taxon>Yersiniaceae</taxon>
        <taxon>Gibbsiella</taxon>
    </lineage>
</organism>
<dbReference type="EMBL" id="BAABDG010000002">
    <property type="protein sequence ID" value="GAA3894209.1"/>
    <property type="molecule type" value="Genomic_DNA"/>
</dbReference>
<sequence length="186" mass="21174">MDIPEDLWSLTKDFFDTDNRWRNQTDKIRLMNLIKKGVTSEDVRRLMNIVIRKYLSGLNEEQSKKMLIKIAGGQIGSLAFKAIFVNELISLFATRIIPKFLVSAGITGILSIGASVSRSIYASYELKDINQSVYNELRAAGDLDLLYFLLEEYINPYLQAIKYQGIDNAIDQQIFDNLLAGVDRAR</sequence>
<dbReference type="Proteomes" id="UP001499994">
    <property type="component" value="Unassembled WGS sequence"/>
</dbReference>
<reference evidence="2" key="1">
    <citation type="journal article" date="2019" name="Int. J. Syst. Evol. Microbiol.">
        <title>The Global Catalogue of Microorganisms (GCM) 10K type strain sequencing project: providing services to taxonomists for standard genome sequencing and annotation.</title>
        <authorList>
            <consortium name="The Broad Institute Genomics Platform"/>
            <consortium name="The Broad Institute Genome Sequencing Center for Infectious Disease"/>
            <person name="Wu L."/>
            <person name="Ma J."/>
        </authorList>
    </citation>
    <scope>NUCLEOTIDE SEQUENCE [LARGE SCALE GENOMIC DNA]</scope>
    <source>
        <strain evidence="2">JCM 17201</strain>
    </source>
</reference>
<evidence type="ECO:0000313" key="2">
    <source>
        <dbReference type="Proteomes" id="UP001499994"/>
    </source>
</evidence>
<gene>
    <name evidence="1" type="ORF">GCM10022405_19640</name>
</gene>
<protein>
    <submittedName>
        <fullName evidence="1">Uncharacterized protein</fullName>
    </submittedName>
</protein>
<proteinExistence type="predicted"/>
<keyword evidence="2" id="KW-1185">Reference proteome</keyword>
<name>A0ABP7L6S0_9GAMM</name>
<comment type="caution">
    <text evidence="1">The sequence shown here is derived from an EMBL/GenBank/DDBJ whole genome shotgun (WGS) entry which is preliminary data.</text>
</comment>
<accession>A0ABP7L6S0</accession>
<evidence type="ECO:0000313" key="1">
    <source>
        <dbReference type="EMBL" id="GAA3894209.1"/>
    </source>
</evidence>